<dbReference type="AlphaFoldDB" id="A0A1H1W0T2"/>
<evidence type="ECO:0000313" key="4">
    <source>
        <dbReference type="Proteomes" id="UP000893823"/>
    </source>
</evidence>
<gene>
    <name evidence="1" type="ORF">BCL57_000192</name>
    <name evidence="2" type="ORF">SAMN04489721_2123</name>
</gene>
<dbReference type="STRING" id="589382.SAMN04489721_2123"/>
<proteinExistence type="predicted"/>
<dbReference type="RefSeq" id="WP_157674977.1">
    <property type="nucleotide sequence ID" value="NZ_BMDN01000001.1"/>
</dbReference>
<reference evidence="1" key="3">
    <citation type="submission" date="2022-06" db="EMBL/GenBank/DDBJ databases">
        <title>Genomic Encyclopedia of Type Strains, Phase III (KMG-III): the genomes of soil and plant-associated and newly described type strains.</title>
        <authorList>
            <person name="Whitman W."/>
        </authorList>
    </citation>
    <scope>NUCLEOTIDE SEQUENCE</scope>
    <source>
        <strain evidence="1">CPCC 202695</strain>
    </source>
</reference>
<organism evidence="2 3">
    <name type="scientific">Agromyces flavus</name>
    <dbReference type="NCBI Taxonomy" id="589382"/>
    <lineage>
        <taxon>Bacteria</taxon>
        <taxon>Bacillati</taxon>
        <taxon>Actinomycetota</taxon>
        <taxon>Actinomycetes</taxon>
        <taxon>Micrococcales</taxon>
        <taxon>Microbacteriaceae</taxon>
        <taxon>Agromyces</taxon>
    </lineage>
</organism>
<evidence type="ECO:0000313" key="3">
    <source>
        <dbReference type="Proteomes" id="UP000199482"/>
    </source>
</evidence>
<reference evidence="3" key="2">
    <citation type="submission" date="2016-10" db="EMBL/GenBank/DDBJ databases">
        <authorList>
            <person name="Varghese N."/>
            <person name="Submissions S."/>
        </authorList>
    </citation>
    <scope>NUCLEOTIDE SEQUENCE [LARGE SCALE GENOMIC DNA]</scope>
    <source>
        <strain evidence="3">CPCC 202695</strain>
    </source>
</reference>
<accession>A0A1H1W0T2</accession>
<sequence length="47" mass="5175">MSIELEEDEGEYGAVYLGGEVCHRYVPAPPDWSSNTAACGEGNRVEW</sequence>
<protein>
    <submittedName>
        <fullName evidence="1">Glutathione synthase/RimK-type ligase-like ATP-grasp enzyme</fullName>
    </submittedName>
</protein>
<name>A0A1H1W0T2_9MICO</name>
<evidence type="ECO:0000313" key="1">
    <source>
        <dbReference type="EMBL" id="MCP2366050.1"/>
    </source>
</evidence>
<dbReference type="EMBL" id="LT629755">
    <property type="protein sequence ID" value="SDS90320.1"/>
    <property type="molecule type" value="Genomic_DNA"/>
</dbReference>
<evidence type="ECO:0000313" key="2">
    <source>
        <dbReference type="EMBL" id="SDS90320.1"/>
    </source>
</evidence>
<keyword evidence="4" id="KW-1185">Reference proteome</keyword>
<dbReference type="EMBL" id="SODL02000001">
    <property type="protein sequence ID" value="MCP2366050.1"/>
    <property type="molecule type" value="Genomic_DNA"/>
</dbReference>
<dbReference type="Proteomes" id="UP000199482">
    <property type="component" value="Chromosome I"/>
</dbReference>
<dbReference type="Proteomes" id="UP000893823">
    <property type="component" value="Unassembled WGS sequence"/>
</dbReference>
<reference evidence="2" key="1">
    <citation type="submission" date="2016-10" db="EMBL/GenBank/DDBJ databases">
        <authorList>
            <person name="de Groot N.N."/>
        </authorList>
    </citation>
    <scope>NUCLEOTIDE SEQUENCE [LARGE SCALE GENOMIC DNA]</scope>
    <source>
        <strain evidence="2">CPCC 202695</strain>
    </source>
</reference>